<organism evidence="2 3">
    <name type="scientific">Parasynechococcus marenigrum (strain WH8102)</name>
    <dbReference type="NCBI Taxonomy" id="84588"/>
    <lineage>
        <taxon>Bacteria</taxon>
        <taxon>Bacillati</taxon>
        <taxon>Cyanobacteriota</taxon>
        <taxon>Cyanophyceae</taxon>
        <taxon>Synechococcales</taxon>
        <taxon>Prochlorococcaceae</taxon>
        <taxon>Parasynechococcus</taxon>
        <taxon>Parasynechococcus marenigrum</taxon>
    </lineage>
</organism>
<dbReference type="AlphaFoldDB" id="Q7U3H6"/>
<gene>
    <name evidence="2" type="ordered locus">SYNW2456</name>
</gene>
<dbReference type="EMBL" id="BX569695">
    <property type="protein sequence ID" value="CAE08971.1"/>
    <property type="molecule type" value="Genomic_DNA"/>
</dbReference>
<dbReference type="InterPro" id="IPR051680">
    <property type="entry name" value="ATP-dep_Glu-Cys_Ligase-2"/>
</dbReference>
<dbReference type="PANTHER" id="PTHR34595:SF7">
    <property type="entry name" value="SLL1039 PROTEIN"/>
    <property type="match status" value="1"/>
</dbReference>
<dbReference type="Gene3D" id="3.40.50.11290">
    <property type="match status" value="1"/>
</dbReference>
<reference evidence="2 3" key="1">
    <citation type="journal article" date="2003" name="Nature">
        <title>The genome of a motile marine Synechococcus.</title>
        <authorList>
            <person name="Palenik B."/>
            <person name="Brahamsha B."/>
            <person name="Larimer F."/>
            <person name="Land M."/>
            <person name="Hauser L."/>
            <person name="Chain P."/>
            <person name="Lamerdin J."/>
            <person name="Regala W."/>
            <person name="Allen E.A."/>
            <person name="McCarren J."/>
            <person name="Paulsen I."/>
            <person name="Dufresne A."/>
            <person name="Partensky F."/>
            <person name="Webb E."/>
            <person name="Waterbury J."/>
        </authorList>
    </citation>
    <scope>NUCLEOTIDE SEQUENCE [LARGE SCALE GENOMIC DNA]</scope>
    <source>
        <strain evidence="2 3">WH8102</strain>
    </source>
</reference>
<sequence length="498" mass="55746">MRLFIVQAMFTEYRPTHGYDEYFCREQSAPRADLEPLLSSLGAMGLAELNRSHASASNLLRRLGATFRLNGSGLHGGERILPFDPLPRLIHRQEWSVLERGLVQRLEAIDQFLADVYGPQRILNDGVIPREDVESSQGWRPQMQDIAVPLNRWCHISGLDLIRDGDGTWRVLEDNLRCPSGVAYFLENRRVMKRLFPSLFQGRTVQPIDDYPSHLLRTLQDLAPWSDAPRVVLLTPGVFNSAYFEHSYLAQQMGIALVEGRDLICEDGRVWMRSTAGREPVDVIYRRIDDDFLDPNVFRRDSMLGVPGLIDAMRSGRVAIANAPGSGVADDKLIYAYVPAMIRYYLNEEPIIDNVPTYLCSRDDDRRYVLEHLNELVVKSVAEAGGYGMLIGPHASSEEIESFAVKIKAHPRNFIAQPTLQLSTVPSLSEGELYPCHVDLRPYVLRGKSDWVSPGGLTRVALKRGSLVVNSSQGGGCKDTWVVSDSAVTAGNQELVPC</sequence>
<dbReference type="PANTHER" id="PTHR34595">
    <property type="entry name" value="BLR5612 PROTEIN"/>
    <property type="match status" value="1"/>
</dbReference>
<dbReference type="Pfam" id="PF14403">
    <property type="entry name" value="CP_ATPgrasp_2"/>
    <property type="match status" value="1"/>
</dbReference>
<protein>
    <recommendedName>
        <fullName evidence="1">Circularly permuted ATP-grasp type 2 domain-containing protein</fullName>
    </recommendedName>
</protein>
<dbReference type="Gene3D" id="3.30.1490.270">
    <property type="match status" value="1"/>
</dbReference>
<proteinExistence type="predicted"/>
<dbReference type="PIRSF" id="PIRSF005522">
    <property type="entry name" value="UCP005522"/>
    <property type="match status" value="1"/>
</dbReference>
<accession>Q7U3H6</accession>
<evidence type="ECO:0000313" key="2">
    <source>
        <dbReference type="EMBL" id="CAE08971.1"/>
    </source>
</evidence>
<dbReference type="Proteomes" id="UP000001422">
    <property type="component" value="Chromosome"/>
</dbReference>
<keyword evidence="3" id="KW-1185">Reference proteome</keyword>
<feature type="domain" description="Circularly permuted ATP-grasp type 2" evidence="1">
    <location>
        <begin position="87"/>
        <end position="461"/>
    </location>
</feature>
<evidence type="ECO:0000313" key="3">
    <source>
        <dbReference type="Proteomes" id="UP000001422"/>
    </source>
</evidence>
<dbReference type="STRING" id="84588.SYNW2456"/>
<evidence type="ECO:0000259" key="1">
    <source>
        <dbReference type="Pfam" id="PF14403"/>
    </source>
</evidence>
<dbReference type="InterPro" id="IPR016450">
    <property type="entry name" value="UCP005522"/>
</dbReference>
<dbReference type="eggNOG" id="COG2308">
    <property type="taxonomic scope" value="Bacteria"/>
</dbReference>
<dbReference type="SUPFAM" id="SSF56059">
    <property type="entry name" value="Glutathione synthetase ATP-binding domain-like"/>
    <property type="match status" value="1"/>
</dbReference>
<dbReference type="HOGENOM" id="CLU_017048_2_0_3"/>
<name>Q7U3H6_PARMW</name>
<dbReference type="KEGG" id="syw:SYNW2456"/>
<dbReference type="InterPro" id="IPR025841">
    <property type="entry name" value="CP_ATPgrasp_2"/>
</dbReference>